<dbReference type="InterPro" id="IPR028081">
    <property type="entry name" value="Leu-bd"/>
</dbReference>
<sequence length="460" mass="50214">MVGITITMAESTRGRGRRDAVDGESGGGPNRRRFLETAAVGTIAVSSAGCLDLQGDVGAEVYETVVGTTDETETVTVGLLAPNPESDFVGRSMARSAEIAVDELNENGGIGGLPVELTVRDTNASPLEARRQYQQLVLEDGADVTVGIFDSPALLNVMDDVAQQETLHLTTGAATSAASRMVSQEYEEYKYHFRVGPTNDRDLGHGVVDFLDDMGTEIGWESVAVLAEGYDWTQGPWEIYQKQLQDTGLEVVVEQRYPPATDDFTELYDLVDGSGADLALITTAHTGTDALLDWTTPEPRSFDFGGIHVPMQLPSYYEQTNGACRYGIGHTSATAQSQNTEKTQPFVDEYQKRHGSNPVYTGYHTYDAVTLYANAVERADSFDADDLVGELESIAFTGTIGTLEFTGADEEFAHDLVYGSDQFPFFQWQETDDGEGVQEVIWPEELATSEYVVPPWLREI</sequence>
<dbReference type="Proteomes" id="UP000182829">
    <property type="component" value="Unassembled WGS sequence"/>
</dbReference>
<organism evidence="4 5">
    <name type="scientific">Natronobacterium gregoryi</name>
    <dbReference type="NCBI Taxonomy" id="44930"/>
    <lineage>
        <taxon>Archaea</taxon>
        <taxon>Methanobacteriati</taxon>
        <taxon>Methanobacteriota</taxon>
        <taxon>Stenosarchaea group</taxon>
        <taxon>Halobacteria</taxon>
        <taxon>Halobacteriales</taxon>
        <taxon>Natrialbaceae</taxon>
        <taxon>Natronobacterium</taxon>
    </lineage>
</organism>
<dbReference type="InterPro" id="IPR028082">
    <property type="entry name" value="Peripla_BP_I"/>
</dbReference>
<accession>A0A1I3QU72</accession>
<dbReference type="SUPFAM" id="SSF53822">
    <property type="entry name" value="Periplasmic binding protein-like I"/>
    <property type="match status" value="1"/>
</dbReference>
<feature type="region of interest" description="Disordered" evidence="2">
    <location>
        <begin position="1"/>
        <end position="30"/>
    </location>
</feature>
<protein>
    <submittedName>
        <fullName evidence="4">Amino acid/amide ABC transporter substrate-binding protein, HAAT family</fullName>
    </submittedName>
</protein>
<evidence type="ECO:0000256" key="2">
    <source>
        <dbReference type="SAM" id="MobiDB-lite"/>
    </source>
</evidence>
<dbReference type="Pfam" id="PF13458">
    <property type="entry name" value="Peripla_BP_6"/>
    <property type="match status" value="1"/>
</dbReference>
<dbReference type="Gene3D" id="3.40.50.2300">
    <property type="match status" value="2"/>
</dbReference>
<dbReference type="PANTHER" id="PTHR30483:SF6">
    <property type="entry name" value="PERIPLASMIC BINDING PROTEIN OF ABC TRANSPORTER FOR NATURAL AMINO ACIDS"/>
    <property type="match status" value="1"/>
</dbReference>
<evidence type="ECO:0000256" key="1">
    <source>
        <dbReference type="ARBA" id="ARBA00022729"/>
    </source>
</evidence>
<feature type="domain" description="Leucine-binding protein" evidence="3">
    <location>
        <begin position="74"/>
        <end position="416"/>
    </location>
</feature>
<evidence type="ECO:0000313" key="5">
    <source>
        <dbReference type="Proteomes" id="UP000182829"/>
    </source>
</evidence>
<gene>
    <name evidence="4" type="ORF">SAMN05443661_12528</name>
</gene>
<dbReference type="InterPro" id="IPR051010">
    <property type="entry name" value="BCAA_transport"/>
</dbReference>
<keyword evidence="1" id="KW-0732">Signal</keyword>
<evidence type="ECO:0000313" key="4">
    <source>
        <dbReference type="EMBL" id="SFJ37724.1"/>
    </source>
</evidence>
<dbReference type="AlphaFoldDB" id="A0A1I3QU72"/>
<evidence type="ECO:0000259" key="3">
    <source>
        <dbReference type="Pfam" id="PF13458"/>
    </source>
</evidence>
<proteinExistence type="predicted"/>
<reference evidence="4 5" key="1">
    <citation type="submission" date="2016-10" db="EMBL/GenBank/DDBJ databases">
        <authorList>
            <person name="de Groot N.N."/>
        </authorList>
    </citation>
    <scope>NUCLEOTIDE SEQUENCE [LARGE SCALE GENOMIC DNA]</scope>
    <source>
        <strain evidence="4 5">SP2</strain>
    </source>
</reference>
<dbReference type="CDD" id="cd06345">
    <property type="entry name" value="PBP1_ABC_ligand_binding-like"/>
    <property type="match status" value="1"/>
</dbReference>
<dbReference type="PANTHER" id="PTHR30483">
    <property type="entry name" value="LEUCINE-SPECIFIC-BINDING PROTEIN"/>
    <property type="match status" value="1"/>
</dbReference>
<name>A0A1I3QU72_9EURY</name>
<dbReference type="OMA" id="WVPEQQV"/>
<dbReference type="EMBL" id="FORO01000025">
    <property type="protein sequence ID" value="SFJ37724.1"/>
    <property type="molecule type" value="Genomic_DNA"/>
</dbReference>